<organism evidence="1 2">
    <name type="scientific">Flavobacterium saccharophilum</name>
    <dbReference type="NCBI Taxonomy" id="29534"/>
    <lineage>
        <taxon>Bacteria</taxon>
        <taxon>Pseudomonadati</taxon>
        <taxon>Bacteroidota</taxon>
        <taxon>Flavobacteriia</taxon>
        <taxon>Flavobacteriales</taxon>
        <taxon>Flavobacteriaceae</taxon>
        <taxon>Flavobacterium</taxon>
    </lineage>
</organism>
<dbReference type="RefSeq" id="WP_159433451.1">
    <property type="nucleotide sequence ID" value="NZ_FRBY01000002.1"/>
</dbReference>
<dbReference type="AlphaFoldDB" id="A0A1M7CLP8"/>
<keyword evidence="2" id="KW-1185">Reference proteome</keyword>
<dbReference type="Proteomes" id="UP000184121">
    <property type="component" value="Unassembled WGS sequence"/>
</dbReference>
<reference evidence="2" key="1">
    <citation type="submission" date="2016-11" db="EMBL/GenBank/DDBJ databases">
        <authorList>
            <person name="Varghese N."/>
            <person name="Submissions S."/>
        </authorList>
    </citation>
    <scope>NUCLEOTIDE SEQUENCE [LARGE SCALE GENOMIC DNA]</scope>
    <source>
        <strain evidence="2">DSM 1811</strain>
    </source>
</reference>
<dbReference type="EMBL" id="FRBY01000002">
    <property type="protein sequence ID" value="SHL68191.1"/>
    <property type="molecule type" value="Genomic_DNA"/>
</dbReference>
<gene>
    <name evidence="1" type="ORF">SAMN05444366_1185</name>
</gene>
<evidence type="ECO:0000313" key="1">
    <source>
        <dbReference type="EMBL" id="SHL68191.1"/>
    </source>
</evidence>
<sequence>MKNLNKLKILIVALTSVLALTNFDSKDSRKGIVRLHHSTLNSTLCHSYFIQFSHKV</sequence>
<name>A0A1M7CLP8_9FLAO</name>
<dbReference type="OrthoDB" id="9978684at2"/>
<protein>
    <submittedName>
        <fullName evidence="1">Uncharacterized protein</fullName>
    </submittedName>
</protein>
<evidence type="ECO:0000313" key="2">
    <source>
        <dbReference type="Proteomes" id="UP000184121"/>
    </source>
</evidence>
<proteinExistence type="predicted"/>
<accession>A0A1M7CLP8</accession>